<protein>
    <submittedName>
        <fullName evidence="2">Uncharacterized protein</fullName>
    </submittedName>
</protein>
<accession>A0A109JY48</accession>
<name>A0A109JY48_9BRAD</name>
<evidence type="ECO:0000313" key="3">
    <source>
        <dbReference type="Proteomes" id="UP000057737"/>
    </source>
</evidence>
<dbReference type="Proteomes" id="UP000057737">
    <property type="component" value="Unassembled WGS sequence"/>
</dbReference>
<keyword evidence="3" id="KW-1185">Reference proteome</keyword>
<organism evidence="2 3">
    <name type="scientific">Bradyrhizobium macuxiense</name>
    <dbReference type="NCBI Taxonomy" id="1755647"/>
    <lineage>
        <taxon>Bacteria</taxon>
        <taxon>Pseudomonadati</taxon>
        <taxon>Pseudomonadota</taxon>
        <taxon>Alphaproteobacteria</taxon>
        <taxon>Hyphomicrobiales</taxon>
        <taxon>Nitrobacteraceae</taxon>
        <taxon>Bradyrhizobium</taxon>
    </lineage>
</organism>
<comment type="caution">
    <text evidence="2">The sequence shown here is derived from an EMBL/GenBank/DDBJ whole genome shotgun (WGS) entry which is preliminary data.</text>
</comment>
<feature type="region of interest" description="Disordered" evidence="1">
    <location>
        <begin position="52"/>
        <end position="71"/>
    </location>
</feature>
<dbReference type="AlphaFoldDB" id="A0A109JY48"/>
<sequence>MLTAAECQAQANKCKRLAQNPGTSEHRAALLRNIARSLAGLANQLDRLTAITRDEARGQPASADRPIARTN</sequence>
<dbReference type="EMBL" id="LNCU01000043">
    <property type="protein sequence ID" value="KWV57263.1"/>
    <property type="molecule type" value="Genomic_DNA"/>
</dbReference>
<evidence type="ECO:0000256" key="1">
    <source>
        <dbReference type="SAM" id="MobiDB-lite"/>
    </source>
</evidence>
<gene>
    <name evidence="2" type="ORF">AS156_40125</name>
</gene>
<proteinExistence type="predicted"/>
<evidence type="ECO:0000313" key="2">
    <source>
        <dbReference type="EMBL" id="KWV57263.1"/>
    </source>
</evidence>
<reference evidence="2 3" key="1">
    <citation type="submission" date="2015-11" db="EMBL/GenBank/DDBJ databases">
        <title>Draft Genome Sequence of the Strain BR 10303 (Bradyrhizobium sp.) isolated from nodules of Centrolobium paraense.</title>
        <authorList>
            <person name="Zelli J.E."/>
            <person name="Simoes-Araujo J.L."/>
            <person name="Barauna A.C."/>
            <person name="Silva K."/>
        </authorList>
    </citation>
    <scope>NUCLEOTIDE SEQUENCE [LARGE SCALE GENOMIC DNA]</scope>
    <source>
        <strain evidence="2 3">BR 10303</strain>
    </source>
</reference>